<dbReference type="AlphaFoldDB" id="A0A9Q3HMW1"/>
<dbReference type="Proteomes" id="UP000765509">
    <property type="component" value="Unassembled WGS sequence"/>
</dbReference>
<evidence type="ECO:0000313" key="2">
    <source>
        <dbReference type="EMBL" id="MBW0508629.1"/>
    </source>
</evidence>
<organism evidence="2 3">
    <name type="scientific">Austropuccinia psidii MF-1</name>
    <dbReference type="NCBI Taxonomy" id="1389203"/>
    <lineage>
        <taxon>Eukaryota</taxon>
        <taxon>Fungi</taxon>
        <taxon>Dikarya</taxon>
        <taxon>Basidiomycota</taxon>
        <taxon>Pucciniomycotina</taxon>
        <taxon>Pucciniomycetes</taxon>
        <taxon>Pucciniales</taxon>
        <taxon>Sphaerophragmiaceae</taxon>
        <taxon>Austropuccinia</taxon>
    </lineage>
</organism>
<reference evidence="2" key="1">
    <citation type="submission" date="2021-03" db="EMBL/GenBank/DDBJ databases">
        <title>Draft genome sequence of rust myrtle Austropuccinia psidii MF-1, a brazilian biotype.</title>
        <authorList>
            <person name="Quecine M.C."/>
            <person name="Pachon D.M.R."/>
            <person name="Bonatelli M.L."/>
            <person name="Correr F.H."/>
            <person name="Franceschini L.M."/>
            <person name="Leite T.F."/>
            <person name="Margarido G.R.A."/>
            <person name="Almeida C.A."/>
            <person name="Ferrarezi J.A."/>
            <person name="Labate C.A."/>
        </authorList>
    </citation>
    <scope>NUCLEOTIDE SEQUENCE</scope>
    <source>
        <strain evidence="2">MF-1</strain>
    </source>
</reference>
<dbReference type="InterPro" id="IPR046798">
    <property type="entry name" value="2OG-FeII_Oxy_6"/>
</dbReference>
<keyword evidence="3" id="KW-1185">Reference proteome</keyword>
<proteinExistence type="predicted"/>
<name>A0A9Q3HMW1_9BASI</name>
<evidence type="ECO:0000259" key="1">
    <source>
        <dbReference type="Pfam" id="PF20515"/>
    </source>
</evidence>
<dbReference type="Pfam" id="PF20515">
    <property type="entry name" value="2OG-FeII_Oxy_6"/>
    <property type="match status" value="1"/>
</dbReference>
<feature type="domain" description="Tet-like 2OG-Fe(II) oxygenase" evidence="1">
    <location>
        <begin position="28"/>
        <end position="167"/>
    </location>
</feature>
<dbReference type="EMBL" id="AVOT02020435">
    <property type="protein sequence ID" value="MBW0508629.1"/>
    <property type="molecule type" value="Genomic_DNA"/>
</dbReference>
<accession>A0A9Q3HMW1</accession>
<protein>
    <recommendedName>
        <fullName evidence="1">Tet-like 2OG-Fe(II) oxygenase domain-containing protein</fullName>
    </recommendedName>
</protein>
<sequence length="227" mass="26310">MRWLILNTGVYAFKKGLTPEQLQEDTINHEKLSSFNNFIFNRIAEFTQVAPASNSRLILDASLPSWHESQWPLAAIEDKQIFSSVIITHNGFHNEIHVDQHDVNPWTYGFFSFINADTFECLQSPHNTFQHGLFFPNHNFLLDFAKSNGIIEVLWKTSKIKHQTTPPLLILKNYPSISHFGASFQISKALFTQGHNLKYSDPSIIMTKTFSQHERIMKYDKKQKLKD</sequence>
<comment type="caution">
    <text evidence="2">The sequence shown here is derived from an EMBL/GenBank/DDBJ whole genome shotgun (WGS) entry which is preliminary data.</text>
</comment>
<evidence type="ECO:0000313" key="3">
    <source>
        <dbReference type="Proteomes" id="UP000765509"/>
    </source>
</evidence>
<gene>
    <name evidence="2" type="ORF">O181_048344</name>
</gene>
<dbReference type="OrthoDB" id="2516659at2759"/>